<evidence type="ECO:0000313" key="1">
    <source>
        <dbReference type="EMBL" id="KZM36885.1"/>
    </source>
</evidence>
<dbReference type="PATRIC" id="fig|43678.3.peg.439"/>
<reference evidence="1 2" key="1">
    <citation type="submission" date="2016-01" db="EMBL/GenBank/DDBJ databases">
        <title>Genome sequence of Oerskovia enterophila VJag, an agar and cellulose degrading bacterium.</title>
        <authorList>
            <person name="Poehlein A."/>
            <person name="Jag V."/>
            <person name="Bengelsdorf F."/>
            <person name="Duerre P."/>
            <person name="Daniel R."/>
        </authorList>
    </citation>
    <scope>NUCLEOTIDE SEQUENCE [LARGE SCALE GENOMIC DNA]</scope>
    <source>
        <strain evidence="1 2">VJag</strain>
    </source>
</reference>
<accession>A0A163SYB8</accession>
<protein>
    <submittedName>
        <fullName evidence="1">Uncharacterized protein</fullName>
    </submittedName>
</protein>
<sequence length="29" mass="3122">MDDLSELGWFVAIDGALLQVGEGTVSRWG</sequence>
<gene>
    <name evidence="1" type="ORF">OJAG_04130</name>
</gene>
<evidence type="ECO:0000313" key="2">
    <source>
        <dbReference type="Proteomes" id="UP000076447"/>
    </source>
</evidence>
<proteinExistence type="predicted"/>
<dbReference type="EMBL" id="LRIE01000038">
    <property type="protein sequence ID" value="KZM36885.1"/>
    <property type="molecule type" value="Genomic_DNA"/>
</dbReference>
<organism evidence="1 2">
    <name type="scientific">Oerskovia enterophila</name>
    <dbReference type="NCBI Taxonomy" id="43678"/>
    <lineage>
        <taxon>Bacteria</taxon>
        <taxon>Bacillati</taxon>
        <taxon>Actinomycetota</taxon>
        <taxon>Actinomycetes</taxon>
        <taxon>Micrococcales</taxon>
        <taxon>Cellulomonadaceae</taxon>
        <taxon>Oerskovia</taxon>
    </lineage>
</organism>
<dbReference type="STRING" id="43678.OJAG_04130"/>
<comment type="caution">
    <text evidence="1">The sequence shown here is derived from an EMBL/GenBank/DDBJ whole genome shotgun (WGS) entry which is preliminary data.</text>
</comment>
<dbReference type="AlphaFoldDB" id="A0A163SYB8"/>
<name>A0A163SYB8_9CELL</name>
<dbReference type="Proteomes" id="UP000076447">
    <property type="component" value="Unassembled WGS sequence"/>
</dbReference>